<keyword evidence="2 4" id="KW-0238">DNA-binding</keyword>
<dbReference type="PROSITE" id="PS50977">
    <property type="entry name" value="HTH_TETR_2"/>
    <property type="match status" value="1"/>
</dbReference>
<proteinExistence type="predicted"/>
<feature type="DNA-binding region" description="H-T-H motif" evidence="4">
    <location>
        <begin position="28"/>
        <end position="47"/>
    </location>
</feature>
<comment type="caution">
    <text evidence="6">The sequence shown here is derived from an EMBL/GenBank/DDBJ whole genome shotgun (WGS) entry which is preliminary data.</text>
</comment>
<dbReference type="SUPFAM" id="SSF48498">
    <property type="entry name" value="Tetracyclin repressor-like, C-terminal domain"/>
    <property type="match status" value="1"/>
</dbReference>
<dbReference type="Proteomes" id="UP001146019">
    <property type="component" value="Unassembled WGS sequence"/>
</dbReference>
<keyword evidence="3" id="KW-0804">Transcription</keyword>
<dbReference type="AlphaFoldDB" id="A0A9X3DZL4"/>
<accession>A0A9X3DZL4</accession>
<evidence type="ECO:0000313" key="7">
    <source>
        <dbReference type="Proteomes" id="UP001146019"/>
    </source>
</evidence>
<protein>
    <submittedName>
        <fullName evidence="6">TetR/AcrR family transcriptional regulator</fullName>
    </submittedName>
</protein>
<evidence type="ECO:0000256" key="4">
    <source>
        <dbReference type="PROSITE-ProRule" id="PRU00335"/>
    </source>
</evidence>
<name>A0A9X3DZL4_9GAMM</name>
<evidence type="ECO:0000256" key="1">
    <source>
        <dbReference type="ARBA" id="ARBA00023015"/>
    </source>
</evidence>
<dbReference type="Gene3D" id="1.10.10.60">
    <property type="entry name" value="Homeodomain-like"/>
    <property type="match status" value="1"/>
</dbReference>
<dbReference type="GO" id="GO:0003677">
    <property type="term" value="F:DNA binding"/>
    <property type="evidence" value="ECO:0007669"/>
    <property type="project" value="UniProtKB-UniRule"/>
</dbReference>
<dbReference type="Gene3D" id="1.10.357.10">
    <property type="entry name" value="Tetracycline Repressor, domain 2"/>
    <property type="match status" value="1"/>
</dbReference>
<evidence type="ECO:0000259" key="5">
    <source>
        <dbReference type="PROSITE" id="PS50977"/>
    </source>
</evidence>
<reference evidence="6" key="1">
    <citation type="submission" date="2022-11" db="EMBL/GenBank/DDBJ databases">
        <title>Biodiversity and phylogenetic relationships of bacteria.</title>
        <authorList>
            <person name="Machado R.A.R."/>
            <person name="Bhat A."/>
            <person name="Loulou A."/>
            <person name="Kallel S."/>
        </authorList>
    </citation>
    <scope>NUCLEOTIDE SEQUENCE</scope>
    <source>
        <strain evidence="6">A-IN1</strain>
    </source>
</reference>
<dbReference type="PANTHER" id="PTHR47506">
    <property type="entry name" value="TRANSCRIPTIONAL REGULATORY PROTEIN"/>
    <property type="match status" value="1"/>
</dbReference>
<feature type="domain" description="HTH tetR-type" evidence="5">
    <location>
        <begin position="5"/>
        <end position="65"/>
    </location>
</feature>
<dbReference type="PANTHER" id="PTHR47506:SF10">
    <property type="entry name" value="TRANSCRIPTIONAL REGULATORY PROTEIN"/>
    <property type="match status" value="1"/>
</dbReference>
<dbReference type="SUPFAM" id="SSF46689">
    <property type="entry name" value="Homeodomain-like"/>
    <property type="match status" value="1"/>
</dbReference>
<dbReference type="RefSeq" id="WP_266131725.1">
    <property type="nucleotide sequence ID" value="NZ_JAPKMY010000015.1"/>
</dbReference>
<dbReference type="PRINTS" id="PR00455">
    <property type="entry name" value="HTHTETR"/>
</dbReference>
<dbReference type="Pfam" id="PF00440">
    <property type="entry name" value="TetR_N"/>
    <property type="match status" value="1"/>
</dbReference>
<sequence length="193" mass="21801">MRNKEFEPDEIADAAMQVFWQKGYAATSVQDLVDGTGLSRSSLYNTFENKHTLYQEALKRYQAITTANIQRLTGDASVQERIRQLLLSILDDELKDPQQKGCMVANAALELAAHDQNVAQHVRHNFQRLQQALMQLIVYGQLSGEISSDRNPEALAYFLVNTIQGMRILGKGSDLAERQKILQYVIDITMLSL</sequence>
<dbReference type="InterPro" id="IPR001647">
    <property type="entry name" value="HTH_TetR"/>
</dbReference>
<dbReference type="InterPro" id="IPR011075">
    <property type="entry name" value="TetR_C"/>
</dbReference>
<dbReference type="Pfam" id="PF16925">
    <property type="entry name" value="TetR_C_13"/>
    <property type="match status" value="1"/>
</dbReference>
<keyword evidence="1" id="KW-0805">Transcription regulation</keyword>
<dbReference type="EMBL" id="JAPKMY010000015">
    <property type="protein sequence ID" value="MCX5469817.1"/>
    <property type="molecule type" value="Genomic_DNA"/>
</dbReference>
<gene>
    <name evidence="6" type="ORF">OSH00_19035</name>
</gene>
<evidence type="ECO:0000313" key="6">
    <source>
        <dbReference type="EMBL" id="MCX5469817.1"/>
    </source>
</evidence>
<dbReference type="InterPro" id="IPR036271">
    <property type="entry name" value="Tet_transcr_reg_TetR-rel_C_sf"/>
</dbReference>
<evidence type="ECO:0000256" key="2">
    <source>
        <dbReference type="ARBA" id="ARBA00023125"/>
    </source>
</evidence>
<keyword evidence="7" id="KW-1185">Reference proteome</keyword>
<organism evidence="6 7">
    <name type="scientific">Acinetobacter nematophilus</name>
    <dbReference type="NCBI Taxonomy" id="2994642"/>
    <lineage>
        <taxon>Bacteria</taxon>
        <taxon>Pseudomonadati</taxon>
        <taxon>Pseudomonadota</taxon>
        <taxon>Gammaproteobacteria</taxon>
        <taxon>Moraxellales</taxon>
        <taxon>Moraxellaceae</taxon>
        <taxon>Acinetobacter</taxon>
    </lineage>
</organism>
<dbReference type="InterPro" id="IPR009057">
    <property type="entry name" value="Homeodomain-like_sf"/>
</dbReference>
<evidence type="ECO:0000256" key="3">
    <source>
        <dbReference type="ARBA" id="ARBA00023163"/>
    </source>
</evidence>